<dbReference type="InterPro" id="IPR000804">
    <property type="entry name" value="Clathrin_sm-chain_CS"/>
</dbReference>
<evidence type="ECO:0000313" key="13">
    <source>
        <dbReference type="Proteomes" id="UP000030755"/>
    </source>
</evidence>
<evidence type="ECO:0000256" key="4">
    <source>
        <dbReference type="ARBA" id="ARBA00022448"/>
    </source>
</evidence>
<evidence type="ECO:0000256" key="7">
    <source>
        <dbReference type="ARBA" id="ARBA00023136"/>
    </source>
</evidence>
<evidence type="ECO:0000259" key="11">
    <source>
        <dbReference type="Pfam" id="PF01217"/>
    </source>
</evidence>
<dbReference type="GO" id="GO:0030121">
    <property type="term" value="C:AP-1 adaptor complex"/>
    <property type="evidence" value="ECO:0007669"/>
    <property type="project" value="EnsemblFungi"/>
</dbReference>
<dbReference type="Gene3D" id="3.30.450.60">
    <property type="match status" value="1"/>
</dbReference>
<evidence type="ECO:0000256" key="8">
    <source>
        <dbReference type="ARBA" id="ARBA00023329"/>
    </source>
</evidence>
<dbReference type="GO" id="GO:0005829">
    <property type="term" value="C:cytosol"/>
    <property type="evidence" value="ECO:0007669"/>
    <property type="project" value="GOC"/>
</dbReference>
<evidence type="ECO:0000256" key="5">
    <source>
        <dbReference type="ARBA" id="ARBA00022927"/>
    </source>
</evidence>
<dbReference type="InterPro" id="IPR011012">
    <property type="entry name" value="Longin-like_dom_sf"/>
</dbReference>
<evidence type="ECO:0000256" key="1">
    <source>
        <dbReference type="ARBA" id="ARBA00004555"/>
    </source>
</evidence>
<dbReference type="AlphaFoldDB" id="A0A075B3Q5"/>
<comment type="similarity">
    <text evidence="3">Belongs to the adaptor complexes small subunit family.</text>
</comment>
<dbReference type="EMBL" id="KE560823">
    <property type="protein sequence ID" value="EPZ35523.1"/>
    <property type="molecule type" value="Genomic_DNA"/>
</dbReference>
<dbReference type="GO" id="GO:0006886">
    <property type="term" value="P:intracellular protein transport"/>
    <property type="evidence" value="ECO:0007669"/>
    <property type="project" value="InterPro"/>
</dbReference>
<organism evidence="12 13">
    <name type="scientific">Rozella allomycis (strain CSF55)</name>
    <dbReference type="NCBI Taxonomy" id="988480"/>
    <lineage>
        <taxon>Eukaryota</taxon>
        <taxon>Fungi</taxon>
        <taxon>Fungi incertae sedis</taxon>
        <taxon>Cryptomycota</taxon>
        <taxon>Cryptomycota incertae sedis</taxon>
        <taxon>Rozella</taxon>
    </lineage>
</organism>
<keyword evidence="6" id="KW-0333">Golgi apparatus</keyword>
<keyword evidence="4" id="KW-0813">Transport</keyword>
<keyword evidence="5" id="KW-0653">Protein transport</keyword>
<evidence type="ECO:0000256" key="3">
    <source>
        <dbReference type="ARBA" id="ARBA00006972"/>
    </source>
</evidence>
<name>A0A075B3Q5_ROZAC</name>
<dbReference type="FunFam" id="3.30.450.60:FF:000007">
    <property type="entry name" value="AP complex subunit sigma"/>
    <property type="match status" value="1"/>
</dbReference>
<reference evidence="12 13" key="1">
    <citation type="journal article" date="2013" name="Curr. Biol.">
        <title>Shared signatures of parasitism and phylogenomics unite Cryptomycota and microsporidia.</title>
        <authorList>
            <person name="James T.Y."/>
            <person name="Pelin A."/>
            <person name="Bonen L."/>
            <person name="Ahrendt S."/>
            <person name="Sain D."/>
            <person name="Corradi N."/>
            <person name="Stajich J.E."/>
        </authorList>
    </citation>
    <scope>NUCLEOTIDE SEQUENCE [LARGE SCALE GENOMIC DNA]</scope>
    <source>
        <strain evidence="12 13">CSF55</strain>
    </source>
</reference>
<evidence type="ECO:0000256" key="10">
    <source>
        <dbReference type="ARBA" id="ARBA00081706"/>
    </source>
</evidence>
<dbReference type="HOGENOM" id="CLU_061221_0_0_1"/>
<dbReference type="Proteomes" id="UP000030755">
    <property type="component" value="Unassembled WGS sequence"/>
</dbReference>
<dbReference type="PANTHER" id="PTHR11753">
    <property type="entry name" value="ADAPTOR COMPLEXES SMALL SUBUNIT FAMILY"/>
    <property type="match status" value="1"/>
</dbReference>
<dbReference type="InterPro" id="IPR022775">
    <property type="entry name" value="AP_mu_sigma_su"/>
</dbReference>
<dbReference type="GO" id="GO:0048203">
    <property type="term" value="P:vesicle targeting, trans-Golgi to endosome"/>
    <property type="evidence" value="ECO:0007669"/>
    <property type="project" value="EnsemblFungi"/>
</dbReference>
<dbReference type="CDD" id="cd14831">
    <property type="entry name" value="AP1_sigma"/>
    <property type="match status" value="1"/>
</dbReference>
<keyword evidence="7" id="KW-0472">Membrane</keyword>
<evidence type="ECO:0000256" key="9">
    <source>
        <dbReference type="ARBA" id="ARBA00074180"/>
    </source>
</evidence>
<dbReference type="InterPro" id="IPR044733">
    <property type="entry name" value="AP1_sigma"/>
</dbReference>
<evidence type="ECO:0000256" key="6">
    <source>
        <dbReference type="ARBA" id="ARBA00023034"/>
    </source>
</evidence>
<dbReference type="Pfam" id="PF01217">
    <property type="entry name" value="Clat_adaptor_s"/>
    <property type="match status" value="1"/>
</dbReference>
<gene>
    <name evidence="12" type="ORF">O9G_003956</name>
</gene>
<proteinExistence type="inferred from homology"/>
<comment type="subcellular location">
    <subcellularLocation>
        <location evidence="2">Cytoplasmic vesicle</location>
        <location evidence="2">Clathrin-coated vesicle membrane</location>
    </subcellularLocation>
    <subcellularLocation>
        <location evidence="1">Golgi apparatus</location>
    </subcellularLocation>
</comment>
<dbReference type="PROSITE" id="PS00989">
    <property type="entry name" value="CLAT_ADAPTOR_S"/>
    <property type="match status" value="1"/>
</dbReference>
<dbReference type="STRING" id="988480.A0A075B3Q5"/>
<dbReference type="OMA" id="ETMAEYM"/>
<dbReference type="InterPro" id="IPR016635">
    <property type="entry name" value="AP_complex_ssu"/>
</dbReference>
<dbReference type="SUPFAM" id="SSF64356">
    <property type="entry name" value="SNARE-like"/>
    <property type="match status" value="1"/>
</dbReference>
<keyword evidence="8" id="KW-0968">Cytoplasmic vesicle</keyword>
<protein>
    <recommendedName>
        <fullName evidence="9">AP-1 complex subunit sigma-1</fullName>
    </recommendedName>
    <alternativeName>
        <fullName evidence="10">Sigma1-adaptin</fullName>
    </alternativeName>
</protein>
<evidence type="ECO:0000256" key="2">
    <source>
        <dbReference type="ARBA" id="ARBA00004640"/>
    </source>
</evidence>
<dbReference type="OrthoDB" id="371463at2759"/>
<evidence type="ECO:0000313" key="12">
    <source>
        <dbReference type="EMBL" id="EPZ35523.1"/>
    </source>
</evidence>
<accession>A0A075B3Q5</accession>
<feature type="domain" description="AP complex mu/sigma subunit" evidence="11">
    <location>
        <begin position="22"/>
        <end position="161"/>
    </location>
</feature>
<dbReference type="GO" id="GO:0035615">
    <property type="term" value="F:clathrin adaptor activity"/>
    <property type="evidence" value="ECO:0007669"/>
    <property type="project" value="InterPro"/>
</dbReference>
<dbReference type="GO" id="GO:0006896">
    <property type="term" value="P:Golgi to vacuole transport"/>
    <property type="evidence" value="ECO:0007669"/>
    <property type="project" value="EnsemblFungi"/>
</dbReference>
<keyword evidence="13" id="KW-1185">Reference proteome</keyword>
<sequence>MALKEQKVIWMGILYLHCRFSIQFIILFSRHGKVRLKRWFTTYSVKDKQKLTVDAVNTILSRKSDMCNVLEWKEHKLIYKRYASLYFCAGVSQDENELIILEMIHRYVELLDEYFGNVCELDVVFNFECAYYILDELFIGGELQESSKRVVSATMKLADETEKADFLMSTISDTNLLSFK</sequence>